<keyword evidence="5" id="KW-0560">Oxidoreductase</keyword>
<organism evidence="8 9">
    <name type="scientific">Pseudonocardia acidicola</name>
    <dbReference type="NCBI Taxonomy" id="2724939"/>
    <lineage>
        <taxon>Bacteria</taxon>
        <taxon>Bacillati</taxon>
        <taxon>Actinomycetota</taxon>
        <taxon>Actinomycetes</taxon>
        <taxon>Pseudonocardiales</taxon>
        <taxon>Pseudonocardiaceae</taxon>
        <taxon>Pseudonocardia</taxon>
    </lineage>
</organism>
<proteinExistence type="inferred from homology"/>
<dbReference type="Pfam" id="PF00743">
    <property type="entry name" value="FMO-like"/>
    <property type="match status" value="1"/>
</dbReference>
<comment type="caution">
    <text evidence="8">The sequence shown here is derived from an EMBL/GenBank/DDBJ whole genome shotgun (WGS) entry which is preliminary data.</text>
</comment>
<dbReference type="RefSeq" id="WP_169383010.1">
    <property type="nucleotide sequence ID" value="NZ_JAAXLA010000037.1"/>
</dbReference>
<evidence type="ECO:0000313" key="9">
    <source>
        <dbReference type="Proteomes" id="UP000820669"/>
    </source>
</evidence>
<evidence type="ECO:0000256" key="7">
    <source>
        <dbReference type="SAM" id="MobiDB-lite"/>
    </source>
</evidence>
<dbReference type="InterPro" id="IPR036188">
    <property type="entry name" value="FAD/NAD-bd_sf"/>
</dbReference>
<evidence type="ECO:0000256" key="5">
    <source>
        <dbReference type="ARBA" id="ARBA00023002"/>
    </source>
</evidence>
<keyword evidence="4" id="KW-0274">FAD</keyword>
<evidence type="ECO:0000256" key="4">
    <source>
        <dbReference type="ARBA" id="ARBA00022827"/>
    </source>
</evidence>
<dbReference type="Pfam" id="PF13450">
    <property type="entry name" value="NAD_binding_8"/>
    <property type="match status" value="1"/>
</dbReference>
<feature type="region of interest" description="Disordered" evidence="7">
    <location>
        <begin position="487"/>
        <end position="506"/>
    </location>
</feature>
<evidence type="ECO:0000256" key="1">
    <source>
        <dbReference type="ARBA" id="ARBA00001974"/>
    </source>
</evidence>
<name>A0ABX1SGB4_9PSEU</name>
<dbReference type="PANTHER" id="PTHR43872">
    <property type="entry name" value="MONOOXYGENASE, PUTATIVE (AFU_ORTHOLOGUE AFUA_8G02570)-RELATED"/>
    <property type="match status" value="1"/>
</dbReference>
<evidence type="ECO:0000256" key="6">
    <source>
        <dbReference type="ARBA" id="ARBA00023033"/>
    </source>
</evidence>
<dbReference type="PRINTS" id="PR00411">
    <property type="entry name" value="PNDRDTASEI"/>
</dbReference>
<evidence type="ECO:0000256" key="3">
    <source>
        <dbReference type="ARBA" id="ARBA00022630"/>
    </source>
</evidence>
<dbReference type="InterPro" id="IPR020946">
    <property type="entry name" value="Flavin_mOase-like"/>
</dbReference>
<gene>
    <name evidence="8" type="ORF">HF526_19735</name>
</gene>
<keyword evidence="3" id="KW-0285">Flavoprotein</keyword>
<keyword evidence="9" id="KW-1185">Reference proteome</keyword>
<comment type="similarity">
    <text evidence="2">Belongs to the FAD-binding monooxygenase family.</text>
</comment>
<evidence type="ECO:0000313" key="8">
    <source>
        <dbReference type="EMBL" id="NMH99528.1"/>
    </source>
</evidence>
<dbReference type="InterPro" id="IPR051820">
    <property type="entry name" value="FAD-binding_MO"/>
</dbReference>
<comment type="cofactor">
    <cofactor evidence="1">
        <name>FAD</name>
        <dbReference type="ChEBI" id="CHEBI:57692"/>
    </cofactor>
</comment>
<accession>A0ABX1SGB4</accession>
<dbReference type="EMBL" id="JAAXLA010000037">
    <property type="protein sequence ID" value="NMH99528.1"/>
    <property type="molecule type" value="Genomic_DNA"/>
</dbReference>
<sequence>MSTQHVDVLIVGAGLSGVGAAYRLQTQHPQRTYAILEARGAIGGTWDLFRYPGIRSDSDMFTLGYPFRPWRGPKAIADGGSILSYVRETAAEFGIDDHIRFGRRVVAASWSSAEALWTVEARTRDDVERYTCAFLYLCSGYYSYECGHTPDIPGLGSFGGPVVHPQQWPDDLDLVDRRVVVIGSGATAVTLVPALAEQAAHVTMLQRSPSWLTVLPGTDAVADALRRVLPGRLAHAAARWKNVLMTLGFYQLCRRAPGAAKRFLRAGIARQLPDPAALATDFTPRYDPWDQRLCVVPDADLFQAVRAGRASVVTDRIATVTEHGIRLESGRELDADVLVTATGLVLVACGGIRLSVDGTDVDPGKTVVYRGCMLSGVPNLAMCIGYTNASWTLRADLTSRHVCRLLAHMDAHGYARAVPQLDEPVATRPLLDLSSGYVQRAVDALPKQGPRAPWTMRQNYILDLISTRFGDVGRDMVFTARDDRLEQTVSRAPSRGASRPERELHEGRRCDHVGWRREQ</sequence>
<protein>
    <submittedName>
        <fullName evidence="8">NAD(P)/FAD-dependent oxidoreductase</fullName>
    </submittedName>
</protein>
<dbReference type="SUPFAM" id="SSF51905">
    <property type="entry name" value="FAD/NAD(P)-binding domain"/>
    <property type="match status" value="1"/>
</dbReference>
<reference evidence="8 9" key="1">
    <citation type="submission" date="2020-04" db="EMBL/GenBank/DDBJ databases">
        <authorList>
            <person name="Klaysubun C."/>
            <person name="Duangmal K."/>
            <person name="Lipun K."/>
        </authorList>
    </citation>
    <scope>NUCLEOTIDE SEQUENCE [LARGE SCALE GENOMIC DNA]</scope>
    <source>
        <strain evidence="8 9">K10HN5</strain>
    </source>
</reference>
<dbReference type="PANTHER" id="PTHR43872:SF1">
    <property type="entry name" value="MONOOXYGENASE, PUTATIVE (AFU_ORTHOLOGUE AFUA_8G02570)-RELATED"/>
    <property type="match status" value="1"/>
</dbReference>
<evidence type="ECO:0000256" key="2">
    <source>
        <dbReference type="ARBA" id="ARBA00010139"/>
    </source>
</evidence>
<dbReference type="Proteomes" id="UP000820669">
    <property type="component" value="Unassembled WGS sequence"/>
</dbReference>
<keyword evidence="6" id="KW-0503">Monooxygenase</keyword>
<dbReference type="Gene3D" id="3.50.50.60">
    <property type="entry name" value="FAD/NAD(P)-binding domain"/>
    <property type="match status" value="3"/>
</dbReference>